<reference evidence="1 2" key="1">
    <citation type="journal article" date="2019" name="Nat. Ecol. Evol.">
        <title>Megaphylogeny resolves global patterns of mushroom evolution.</title>
        <authorList>
            <person name="Varga T."/>
            <person name="Krizsan K."/>
            <person name="Foldi C."/>
            <person name="Dima B."/>
            <person name="Sanchez-Garcia M."/>
            <person name="Sanchez-Ramirez S."/>
            <person name="Szollosi G.J."/>
            <person name="Szarkandi J.G."/>
            <person name="Papp V."/>
            <person name="Albert L."/>
            <person name="Andreopoulos W."/>
            <person name="Angelini C."/>
            <person name="Antonin V."/>
            <person name="Barry K.W."/>
            <person name="Bougher N.L."/>
            <person name="Buchanan P."/>
            <person name="Buyck B."/>
            <person name="Bense V."/>
            <person name="Catcheside P."/>
            <person name="Chovatia M."/>
            <person name="Cooper J."/>
            <person name="Damon W."/>
            <person name="Desjardin D."/>
            <person name="Finy P."/>
            <person name="Geml J."/>
            <person name="Haridas S."/>
            <person name="Hughes K."/>
            <person name="Justo A."/>
            <person name="Karasinski D."/>
            <person name="Kautmanova I."/>
            <person name="Kiss B."/>
            <person name="Kocsube S."/>
            <person name="Kotiranta H."/>
            <person name="LaButti K.M."/>
            <person name="Lechner B.E."/>
            <person name="Liimatainen K."/>
            <person name="Lipzen A."/>
            <person name="Lukacs Z."/>
            <person name="Mihaltcheva S."/>
            <person name="Morgado L.N."/>
            <person name="Niskanen T."/>
            <person name="Noordeloos M.E."/>
            <person name="Ohm R.A."/>
            <person name="Ortiz-Santana B."/>
            <person name="Ovrebo C."/>
            <person name="Racz N."/>
            <person name="Riley R."/>
            <person name="Savchenko A."/>
            <person name="Shiryaev A."/>
            <person name="Soop K."/>
            <person name="Spirin V."/>
            <person name="Szebenyi C."/>
            <person name="Tomsovsky M."/>
            <person name="Tulloss R.E."/>
            <person name="Uehling J."/>
            <person name="Grigoriev I.V."/>
            <person name="Vagvolgyi C."/>
            <person name="Papp T."/>
            <person name="Martin F.M."/>
            <person name="Miettinen O."/>
            <person name="Hibbett D.S."/>
            <person name="Nagy L.G."/>
        </authorList>
    </citation>
    <scope>NUCLEOTIDE SEQUENCE [LARGE SCALE GENOMIC DNA]</scope>
    <source>
        <strain evidence="1 2">NL-1719</strain>
    </source>
</reference>
<evidence type="ECO:0000313" key="2">
    <source>
        <dbReference type="Proteomes" id="UP000308600"/>
    </source>
</evidence>
<keyword evidence="2" id="KW-1185">Reference proteome</keyword>
<evidence type="ECO:0000313" key="1">
    <source>
        <dbReference type="EMBL" id="TFK72859.1"/>
    </source>
</evidence>
<dbReference type="EMBL" id="ML208281">
    <property type="protein sequence ID" value="TFK72859.1"/>
    <property type="molecule type" value="Genomic_DNA"/>
</dbReference>
<dbReference type="Proteomes" id="UP000308600">
    <property type="component" value="Unassembled WGS sequence"/>
</dbReference>
<protein>
    <submittedName>
        <fullName evidence="1">Cytochrome P450</fullName>
    </submittedName>
</protein>
<proteinExistence type="predicted"/>
<sequence length="587" mass="66558">MPLPPGQIYLIRNIHRLVGPPVVVYAALHYLANYVDSIPRWAAPIGAVLILPALLFGPVFLTDIKNERSRRALGADAIPFVRGGGFLGRKITQMLIKQVKALYPSDLYGDLPEKYGTYFHMRRMLQDVVLTTEPSHIKVILATQFDNFQKGPVFIKNFHPLLGDGIFNSDGDIWKFHRGLTRPFFARNRIADFDIFERHADKAISVTRTRLREGQPVDFQDMVGRFTLDVASTFLLGKELDSLSLPLPYPTSGNSKSSTIIDPNAHIAESFVRSFSLAQKISGIRQLGGSTWPLLEMWDDKLKPHMDVINNFVEPVIQSAIERKKEGVEKGEEESLTLLDELVRQTDDQTLIRDETINMLVAGKDTTSATLSFAVYMLSEHPHFLAKLRQEVLDTVGPDRIPTFEDVKNMKFLRAVINESMRLYPPVPFDGRRAVKETTFPPITPGGKPVFVPAGTMVTYSVAYMHRRKDLWGPDALEFDPDRFVDSRVQKYLVPSPYIFLPFNAGPRICIGQQFAYNQMSFFLIRLLQSFSSISLDLTARPESTRPPEEWKLKEGRQGKEKLRTDAHLTLFIKDALFVRMTEATES</sequence>
<name>A0ACD3B5C7_9AGAR</name>
<accession>A0ACD3B5C7</accession>
<organism evidence="1 2">
    <name type="scientific">Pluteus cervinus</name>
    <dbReference type="NCBI Taxonomy" id="181527"/>
    <lineage>
        <taxon>Eukaryota</taxon>
        <taxon>Fungi</taxon>
        <taxon>Dikarya</taxon>
        <taxon>Basidiomycota</taxon>
        <taxon>Agaricomycotina</taxon>
        <taxon>Agaricomycetes</taxon>
        <taxon>Agaricomycetidae</taxon>
        <taxon>Agaricales</taxon>
        <taxon>Pluteineae</taxon>
        <taxon>Pluteaceae</taxon>
        <taxon>Pluteus</taxon>
    </lineage>
</organism>
<gene>
    <name evidence="1" type="ORF">BDN72DRAFT_284127</name>
</gene>